<evidence type="ECO:0000256" key="1">
    <source>
        <dbReference type="SAM" id="MobiDB-lite"/>
    </source>
</evidence>
<accession>A0A5S9XBA5</accession>
<dbReference type="EMBL" id="CACSHJ010000089">
    <property type="protein sequence ID" value="CAA0382031.1"/>
    <property type="molecule type" value="Genomic_DNA"/>
</dbReference>
<proteinExistence type="predicted"/>
<dbReference type="Proteomes" id="UP000434276">
    <property type="component" value="Unassembled WGS sequence"/>
</dbReference>
<name>A0A5S9XBA5_ARATH</name>
<evidence type="ECO:0000313" key="3">
    <source>
        <dbReference type="Proteomes" id="UP000434276"/>
    </source>
</evidence>
<feature type="region of interest" description="Disordered" evidence="1">
    <location>
        <begin position="25"/>
        <end position="48"/>
    </location>
</feature>
<dbReference type="AlphaFoldDB" id="A0A5S9XBA5"/>
<protein>
    <submittedName>
        <fullName evidence="2">Uncharacterized protein</fullName>
    </submittedName>
</protein>
<sequence length="151" mass="17169">MAPNNNLRSLIALFGEKKITNKRRRRKEERTLISDDATQQQSEIHNRSGSKRAERIVYVGVEFKNFVPSVMNGFYAFCALETIQVFEYLRTMERDLRERFPEVEVQQDPLFVSSPQLPAAAADAAIYVRLVGATTCGKTQPLAVIKRTCSL</sequence>
<reference evidence="2 3" key="1">
    <citation type="submission" date="2019-12" db="EMBL/GenBank/DDBJ databases">
        <authorList>
            <person name="Jiao W.-B."/>
            <person name="Schneeberger K."/>
        </authorList>
    </citation>
    <scope>NUCLEOTIDE SEQUENCE [LARGE SCALE GENOMIC DNA]</scope>
    <source>
        <strain evidence="3">cv. C24</strain>
    </source>
</reference>
<dbReference type="ExpressionAtlas" id="A0A5S9XBA5">
    <property type="expression patterns" value="baseline and differential"/>
</dbReference>
<gene>
    <name evidence="2" type="ORF">C24_LOCUS12265</name>
</gene>
<evidence type="ECO:0000313" key="2">
    <source>
        <dbReference type="EMBL" id="CAA0382031.1"/>
    </source>
</evidence>
<organism evidence="2 3">
    <name type="scientific">Arabidopsis thaliana</name>
    <name type="common">Mouse-ear cress</name>
    <dbReference type="NCBI Taxonomy" id="3702"/>
    <lineage>
        <taxon>Eukaryota</taxon>
        <taxon>Viridiplantae</taxon>
        <taxon>Streptophyta</taxon>
        <taxon>Embryophyta</taxon>
        <taxon>Tracheophyta</taxon>
        <taxon>Spermatophyta</taxon>
        <taxon>Magnoliopsida</taxon>
        <taxon>eudicotyledons</taxon>
        <taxon>Gunneridae</taxon>
        <taxon>Pentapetalae</taxon>
        <taxon>rosids</taxon>
        <taxon>malvids</taxon>
        <taxon>Brassicales</taxon>
        <taxon>Brassicaceae</taxon>
        <taxon>Camelineae</taxon>
        <taxon>Arabidopsis</taxon>
    </lineage>
</organism>